<dbReference type="PANTHER" id="PTHR30591:SF1">
    <property type="entry name" value="RECBCD ENZYME SUBUNIT RECC"/>
    <property type="match status" value="1"/>
</dbReference>
<dbReference type="InterPro" id="IPR014017">
    <property type="entry name" value="DNA_helicase_UvrD-like_C"/>
</dbReference>
<keyword evidence="13 14" id="KW-0234">DNA repair</keyword>
<dbReference type="Pfam" id="PF13361">
    <property type="entry name" value="UvrD_C"/>
    <property type="match status" value="1"/>
</dbReference>
<dbReference type="InterPro" id="IPR049035">
    <property type="entry name" value="ADDB_N"/>
</dbReference>
<dbReference type="EC" id="3.1.-.-" evidence="14"/>
<dbReference type="SUPFAM" id="SSF52540">
    <property type="entry name" value="P-loop containing nucleoside triphosphate hydrolases"/>
    <property type="match status" value="2"/>
</dbReference>
<comment type="miscellaneous">
    <text evidence="14">Despite having conserved helicase domains, this subunit does not have helicase activity.</text>
</comment>
<keyword evidence="4 14" id="KW-0547">Nucleotide-binding</keyword>
<keyword evidence="11 14" id="KW-0411">Iron-sulfur</keyword>
<dbReference type="RefSeq" id="WP_249098273.1">
    <property type="nucleotide sequence ID" value="NZ_JAMAST010000002.1"/>
</dbReference>
<keyword evidence="8 14" id="KW-0269">Exonuclease</keyword>
<dbReference type="InterPro" id="IPR027417">
    <property type="entry name" value="P-loop_NTPase"/>
</dbReference>
<dbReference type="GO" id="GO:0004386">
    <property type="term" value="F:helicase activity"/>
    <property type="evidence" value="ECO:0007669"/>
    <property type="project" value="UniProtKB-KW"/>
</dbReference>
<evidence type="ECO:0000256" key="11">
    <source>
        <dbReference type="ARBA" id="ARBA00023014"/>
    </source>
</evidence>
<keyword evidence="12 14" id="KW-0238">DNA-binding</keyword>
<comment type="function">
    <text evidence="14">The heterodimer acts as both an ATP-dependent DNA helicase and an ATP-dependent, dual-direction single-stranded exonuclease. Recognizes the chi site generating a DNA molecule suitable for the initiation of homologous recombination. The AddB subunit has 5' -&gt; 3' nuclease activity but not helicase activity.</text>
</comment>
<evidence type="ECO:0000256" key="5">
    <source>
        <dbReference type="ARBA" id="ARBA00022763"/>
    </source>
</evidence>
<keyword evidence="3 14" id="KW-0479">Metal-binding</keyword>
<sequence>MSVRFVLGRPGTGKTAGALAEIRDRLRENPNGTPLIYLVPEHMTFSMEYALATTPGLGGMTRLNVYSLPRLALRVLQQAGGATRKHLNATGISMLLRKIVEQKKGELRLFQKASRQNGFYDLLSDTLIEFKRFRLEPEEIADEIRHLSGDDAEQQLLRDKLHDLSLIYQSFSQALEGKYIDSEDYLNLMAERMDHADFLKEAEVWIDGFQTMTPQEMLIAERLMEQCRRVTILLSTDQAYEHAPDEYSVFRHSAMLFLQLKERAELDGLSIEAVHVKKQILRPDAPALTHLIGHFGQYPLKKSGQTEGVTCTEAANRREEVEQTARRLIAYARSGDSRFRDMTVLVRNLDDYYDLLVTIFEDYQIPFFIDQKMPMKHHPLIEFIRSALETIQQNWRYEPLFRCVKTDFLIPLEADMDEAHDGLNRLENYIIAHGFYGKKWTDGEPWHFQIYRGLEEINREQSAEEMKTERLINKYRMIVAEPLAALEGQLRGAVTVAEQCTALYDFLVASAVPEKLERMALRDERKNRLTEAKEHGQVWKALIELLDQCVEASGEERINLDLFISIMDAGLDALEFAMVPPALDQVLIGSLDRIRSTEIRHVFLLGVNEGVLPAKLSEHGLLSGKDRELLQDTGMTVGAGETEQMSIENELIYRALTLAKNGIHLSFPLASEDGESLRPSPLIMWLKRLFPDLVLRQTPGETRSLRELEQLALISAPQKTIGLLAAQLREWRSGYPIAELWWDAYNWFIAHREWGHASQMAISSLFARNDEQLSLGSARALYGETIQTSVSRMEKFVSCPFSQFAAYGLKLNERDVFQLSAPDIGQLFHLAIKRMTAQVMHTKRNWQDLSPEECDRLAADTVNDLAPRLQRQILTSSNRYRYMQHKLTQVVARVARVMRRHAQLSGFSPVSLELPFGPGAPLPALEFPLKGGARMEVVGRIDRVDRARDDQGRLLLRVIDYKSGAKNLNLSEVYYGLALQMLTYLDVIITYSRQWLGAEADPAGVLYFHVHNPVLNLDERLPEDELEHELYKRFKMKGLLLQDEEALRLTDQSANGGQSEIAPFGVKKNGEFYKNSSLAGKEEFETLRHYTRQIMTETGCRIIDGDVTIAPYKFDGQVPCAHCSFRPVCRFDQSQPGNQYRLLKKMSDENVLKKVAELGAKTDEHETE</sequence>
<comment type="cofactor">
    <cofactor evidence="14">
        <name>Mg(2+)</name>
        <dbReference type="ChEBI" id="CHEBI:18420"/>
    </cofactor>
</comment>
<dbReference type="NCBIfam" id="TIGR02773">
    <property type="entry name" value="addB_Gpos"/>
    <property type="match status" value="1"/>
</dbReference>
<evidence type="ECO:0000256" key="8">
    <source>
        <dbReference type="ARBA" id="ARBA00022839"/>
    </source>
</evidence>
<dbReference type="Proteomes" id="UP001203004">
    <property type="component" value="Unassembled WGS sequence"/>
</dbReference>
<dbReference type="HAMAP" id="MF_01452">
    <property type="entry name" value="AddB_type1"/>
    <property type="match status" value="1"/>
</dbReference>
<evidence type="ECO:0000256" key="3">
    <source>
        <dbReference type="ARBA" id="ARBA00022723"/>
    </source>
</evidence>
<evidence type="ECO:0000256" key="6">
    <source>
        <dbReference type="ARBA" id="ARBA00022801"/>
    </source>
</evidence>
<dbReference type="Pfam" id="PF21445">
    <property type="entry name" value="ADDB_N"/>
    <property type="match status" value="1"/>
</dbReference>
<evidence type="ECO:0000256" key="10">
    <source>
        <dbReference type="ARBA" id="ARBA00023004"/>
    </source>
</evidence>
<feature type="binding site" evidence="14">
    <location>
        <position position="799"/>
    </location>
    <ligand>
        <name>[4Fe-4S] cluster</name>
        <dbReference type="ChEBI" id="CHEBI:49883"/>
    </ligand>
</feature>
<proteinExistence type="inferred from homology"/>
<evidence type="ECO:0000256" key="13">
    <source>
        <dbReference type="ARBA" id="ARBA00023204"/>
    </source>
</evidence>
<evidence type="ECO:0000313" key="17">
    <source>
        <dbReference type="Proteomes" id="UP001203004"/>
    </source>
</evidence>
<evidence type="ECO:0000256" key="2">
    <source>
        <dbReference type="ARBA" id="ARBA00022722"/>
    </source>
</evidence>
<evidence type="ECO:0000256" key="7">
    <source>
        <dbReference type="ARBA" id="ARBA00022806"/>
    </source>
</evidence>
<name>A0ABT0M875_9BACL</name>
<keyword evidence="10 14" id="KW-0408">Iron</keyword>
<evidence type="ECO:0000259" key="15">
    <source>
        <dbReference type="PROSITE" id="PS51217"/>
    </source>
</evidence>
<evidence type="ECO:0000313" key="16">
    <source>
        <dbReference type="EMBL" id="MCL1631072.1"/>
    </source>
</evidence>
<organism evidence="16 17">
    <name type="scientific">Sporolactobacillus mangiferae</name>
    <dbReference type="NCBI Taxonomy" id="2940498"/>
    <lineage>
        <taxon>Bacteria</taxon>
        <taxon>Bacillati</taxon>
        <taxon>Bacillota</taxon>
        <taxon>Bacilli</taxon>
        <taxon>Bacillales</taxon>
        <taxon>Sporolactobacillaceae</taxon>
        <taxon>Sporolactobacillus</taxon>
    </lineage>
</organism>
<protein>
    <recommendedName>
        <fullName evidence="14">ATP-dependent helicase/deoxyribonuclease subunit B</fullName>
        <ecNumber evidence="14">3.1.-.-</ecNumber>
    </recommendedName>
    <alternativeName>
        <fullName evidence="14">ATP-dependent helicase/nuclease subunit AddB</fullName>
    </alternativeName>
</protein>
<dbReference type="PROSITE" id="PS51217">
    <property type="entry name" value="UVRD_HELICASE_CTER"/>
    <property type="match status" value="1"/>
</dbReference>
<comment type="similarity">
    <text evidence="14">Belongs to the helicase family. AddB/RexB type 1 subfamily.</text>
</comment>
<feature type="binding site" evidence="14">
    <location>
        <position position="1129"/>
    </location>
    <ligand>
        <name>[4Fe-4S] cluster</name>
        <dbReference type="ChEBI" id="CHEBI:49883"/>
    </ligand>
</feature>
<feature type="domain" description="UvrD-like helicase C-terminal" evidence="15">
    <location>
        <begin position="278"/>
        <end position="584"/>
    </location>
</feature>
<dbReference type="Pfam" id="PF12705">
    <property type="entry name" value="PDDEXK_1"/>
    <property type="match status" value="1"/>
</dbReference>
<dbReference type="Gene3D" id="3.40.50.300">
    <property type="entry name" value="P-loop containing nucleotide triphosphate hydrolases"/>
    <property type="match status" value="4"/>
</dbReference>
<evidence type="ECO:0000256" key="4">
    <source>
        <dbReference type="ARBA" id="ARBA00022741"/>
    </source>
</evidence>
<dbReference type="Gene3D" id="6.10.140.1030">
    <property type="match status" value="1"/>
</dbReference>
<keyword evidence="2 14" id="KW-0540">Nuclease</keyword>
<keyword evidence="9 14" id="KW-0067">ATP-binding</keyword>
<keyword evidence="1 14" id="KW-0004">4Fe-4S</keyword>
<evidence type="ECO:0000256" key="9">
    <source>
        <dbReference type="ARBA" id="ARBA00022840"/>
    </source>
</evidence>
<keyword evidence="7 14" id="KW-0347">Helicase</keyword>
<feature type="binding site" evidence="14">
    <location>
        <position position="1120"/>
    </location>
    <ligand>
        <name>[4Fe-4S] cluster</name>
        <dbReference type="ChEBI" id="CHEBI:49883"/>
    </ligand>
</feature>
<keyword evidence="17" id="KW-1185">Reference proteome</keyword>
<dbReference type="EMBL" id="JAMAST010000002">
    <property type="protein sequence ID" value="MCL1631072.1"/>
    <property type="molecule type" value="Genomic_DNA"/>
</dbReference>
<dbReference type="InterPro" id="IPR038726">
    <property type="entry name" value="PDDEXK_AddAB-type"/>
</dbReference>
<reference evidence="16 17" key="1">
    <citation type="submission" date="2022-05" db="EMBL/GenBank/DDBJ databases">
        <title>Sporolactobacillus sp nov CPB3-1, isolated from tree bark (Mangifera indica L.).</title>
        <authorList>
            <person name="Phuengjayaem S."/>
            <person name="Tanasupawat S."/>
        </authorList>
    </citation>
    <scope>NUCLEOTIDE SEQUENCE [LARGE SCALE GENOMIC DNA]</scope>
    <source>
        <strain evidence="16 17">CPB3-1</strain>
    </source>
</reference>
<evidence type="ECO:0000256" key="12">
    <source>
        <dbReference type="ARBA" id="ARBA00023125"/>
    </source>
</evidence>
<dbReference type="PANTHER" id="PTHR30591">
    <property type="entry name" value="RECBCD ENZYME SUBUNIT RECC"/>
    <property type="match status" value="1"/>
</dbReference>
<comment type="cofactor">
    <cofactor evidence="14">
        <name>[4Fe-4S] cluster</name>
        <dbReference type="ChEBI" id="CHEBI:49883"/>
    </cofactor>
    <text evidence="14">Binds 1 [4Fe-4S] cluster.</text>
</comment>
<comment type="subunit">
    <text evidence="14">Heterodimer of AddA and AddB.</text>
</comment>
<evidence type="ECO:0000256" key="14">
    <source>
        <dbReference type="HAMAP-Rule" id="MF_01452"/>
    </source>
</evidence>
<comment type="caution">
    <text evidence="16">The sequence shown here is derived from an EMBL/GenBank/DDBJ whole genome shotgun (WGS) entry which is preliminary data.</text>
</comment>
<accession>A0ABT0M875</accession>
<gene>
    <name evidence="14 16" type="primary">addB</name>
    <name evidence="16" type="ORF">M3N64_03810</name>
</gene>
<keyword evidence="6 14" id="KW-0378">Hydrolase</keyword>
<feature type="binding site" evidence="14">
    <location>
        <position position="1123"/>
    </location>
    <ligand>
        <name>[4Fe-4S] cluster</name>
        <dbReference type="ChEBI" id="CHEBI:49883"/>
    </ligand>
</feature>
<keyword evidence="5 14" id="KW-0227">DNA damage</keyword>
<dbReference type="InterPro" id="IPR014140">
    <property type="entry name" value="DNA_helicase_suAddB"/>
</dbReference>
<evidence type="ECO:0000256" key="1">
    <source>
        <dbReference type="ARBA" id="ARBA00022485"/>
    </source>
</evidence>